<sequence length="242" mass="27712">MKRNLLAFLCCVMIMPVFGQKIIQGVLKDSATLNPIGYASVTNIVTNKTVITNDKGIFNILVDEDDILTFSAVGYHFDTLHYNFRYANQSQLVLILNPLVANLGNVTVKTKGYSQYQLDSMQRRKEFLADVGTNKIPAISGANSGAGIALNLDRFKKKEKKKRDAYEFFDTNEMQEYINYRFPPSFVHQYTGLEGDSLQLFMEKYRPEFKWLRTHGTEEDLKYYINDCLKDFHKEPTPAGSN</sequence>
<evidence type="ECO:0000313" key="3">
    <source>
        <dbReference type="Proteomes" id="UP001560573"/>
    </source>
</evidence>
<feature type="signal peptide" evidence="1">
    <location>
        <begin position="1"/>
        <end position="19"/>
    </location>
</feature>
<keyword evidence="1" id="KW-0732">Signal</keyword>
<dbReference type="EMBL" id="JAULBC010000001">
    <property type="protein sequence ID" value="MEX6686064.1"/>
    <property type="molecule type" value="Genomic_DNA"/>
</dbReference>
<feature type="chain" id="PRO_5046239864" evidence="1">
    <location>
        <begin position="20"/>
        <end position="242"/>
    </location>
</feature>
<dbReference type="SUPFAM" id="SSF49464">
    <property type="entry name" value="Carboxypeptidase regulatory domain-like"/>
    <property type="match status" value="1"/>
</dbReference>
<protein>
    <submittedName>
        <fullName evidence="2">Carboxypeptidase-like regulatory domain-containing protein</fullName>
    </submittedName>
</protein>
<proteinExistence type="predicted"/>
<organism evidence="2 3">
    <name type="scientific">Danxiaibacter flavus</name>
    <dbReference type="NCBI Taxonomy" id="3049108"/>
    <lineage>
        <taxon>Bacteria</taxon>
        <taxon>Pseudomonadati</taxon>
        <taxon>Bacteroidota</taxon>
        <taxon>Chitinophagia</taxon>
        <taxon>Chitinophagales</taxon>
        <taxon>Chitinophagaceae</taxon>
        <taxon>Danxiaibacter</taxon>
    </lineage>
</organism>
<dbReference type="RefSeq" id="WP_369327453.1">
    <property type="nucleotide sequence ID" value="NZ_JAULBC010000001.1"/>
</dbReference>
<dbReference type="InterPro" id="IPR008969">
    <property type="entry name" value="CarboxyPept-like_regulatory"/>
</dbReference>
<gene>
    <name evidence="2" type="ORF">QTN47_01080</name>
</gene>
<name>A0ABV3Z875_9BACT</name>
<dbReference type="Proteomes" id="UP001560573">
    <property type="component" value="Unassembled WGS sequence"/>
</dbReference>
<evidence type="ECO:0000256" key="1">
    <source>
        <dbReference type="SAM" id="SignalP"/>
    </source>
</evidence>
<comment type="caution">
    <text evidence="2">The sequence shown here is derived from an EMBL/GenBank/DDBJ whole genome shotgun (WGS) entry which is preliminary data.</text>
</comment>
<evidence type="ECO:0000313" key="2">
    <source>
        <dbReference type="EMBL" id="MEX6686064.1"/>
    </source>
</evidence>
<keyword evidence="3" id="KW-1185">Reference proteome</keyword>
<reference evidence="2 3" key="1">
    <citation type="submission" date="2023-07" db="EMBL/GenBank/DDBJ databases">
        <authorList>
            <person name="Lian W.-H."/>
        </authorList>
    </citation>
    <scope>NUCLEOTIDE SEQUENCE [LARGE SCALE GENOMIC DNA]</scope>
    <source>
        <strain evidence="2 3">SYSU DXS3180</strain>
    </source>
</reference>
<accession>A0ABV3Z875</accession>